<reference evidence="2" key="2">
    <citation type="submission" date="2023-06" db="EMBL/GenBank/DDBJ databases">
        <authorList>
            <consortium name="Lawrence Berkeley National Laboratory"/>
            <person name="Haridas S."/>
            <person name="Hensen N."/>
            <person name="Bonometti L."/>
            <person name="Westerberg I."/>
            <person name="Brannstrom I.O."/>
            <person name="Guillou S."/>
            <person name="Cros-Aarteil S."/>
            <person name="Calhoun S."/>
            <person name="Kuo A."/>
            <person name="Mondo S."/>
            <person name="Pangilinan J."/>
            <person name="Riley R."/>
            <person name="Labutti K."/>
            <person name="Andreopoulos B."/>
            <person name="Lipzen A."/>
            <person name="Chen C."/>
            <person name="Yanf M."/>
            <person name="Daum C."/>
            <person name="Ng V."/>
            <person name="Clum A."/>
            <person name="Steindorff A."/>
            <person name="Ohm R."/>
            <person name="Martin F."/>
            <person name="Silar P."/>
            <person name="Natvig D."/>
            <person name="Lalanne C."/>
            <person name="Gautier V."/>
            <person name="Ament-Velasquez S.L."/>
            <person name="Kruys A."/>
            <person name="Hutchinson M.I."/>
            <person name="Powell A.J."/>
            <person name="Barry K."/>
            <person name="Miller A.N."/>
            <person name="Grigoriev I.V."/>
            <person name="Debuchy R."/>
            <person name="Gladieux P."/>
            <person name="Thoren M.H."/>
            <person name="Johannesson H."/>
        </authorList>
    </citation>
    <scope>NUCLEOTIDE SEQUENCE</scope>
    <source>
        <strain evidence="2">SMH4131-1</strain>
    </source>
</reference>
<organism evidence="2 3">
    <name type="scientific">Cercophora scortea</name>
    <dbReference type="NCBI Taxonomy" id="314031"/>
    <lineage>
        <taxon>Eukaryota</taxon>
        <taxon>Fungi</taxon>
        <taxon>Dikarya</taxon>
        <taxon>Ascomycota</taxon>
        <taxon>Pezizomycotina</taxon>
        <taxon>Sordariomycetes</taxon>
        <taxon>Sordariomycetidae</taxon>
        <taxon>Sordariales</taxon>
        <taxon>Lasiosphaeriaceae</taxon>
        <taxon>Cercophora</taxon>
    </lineage>
</organism>
<dbReference type="Proteomes" id="UP001286456">
    <property type="component" value="Unassembled WGS sequence"/>
</dbReference>
<name>A0AAE0M6H4_9PEZI</name>
<comment type="caution">
    <text evidence="2">The sequence shown here is derived from an EMBL/GenBank/DDBJ whole genome shotgun (WGS) entry which is preliminary data.</text>
</comment>
<evidence type="ECO:0000313" key="2">
    <source>
        <dbReference type="EMBL" id="KAK3321241.1"/>
    </source>
</evidence>
<dbReference type="EMBL" id="JAUEPO010000005">
    <property type="protein sequence ID" value="KAK3321241.1"/>
    <property type="molecule type" value="Genomic_DNA"/>
</dbReference>
<proteinExistence type="predicted"/>
<evidence type="ECO:0000259" key="1">
    <source>
        <dbReference type="Pfam" id="PF06985"/>
    </source>
</evidence>
<feature type="domain" description="Heterokaryon incompatibility" evidence="1">
    <location>
        <begin position="204"/>
        <end position="360"/>
    </location>
</feature>
<reference evidence="2" key="1">
    <citation type="journal article" date="2023" name="Mol. Phylogenet. Evol.">
        <title>Genome-scale phylogeny and comparative genomics of the fungal order Sordariales.</title>
        <authorList>
            <person name="Hensen N."/>
            <person name="Bonometti L."/>
            <person name="Westerberg I."/>
            <person name="Brannstrom I.O."/>
            <person name="Guillou S."/>
            <person name="Cros-Aarteil S."/>
            <person name="Calhoun S."/>
            <person name="Haridas S."/>
            <person name="Kuo A."/>
            <person name="Mondo S."/>
            <person name="Pangilinan J."/>
            <person name="Riley R."/>
            <person name="LaButti K."/>
            <person name="Andreopoulos B."/>
            <person name="Lipzen A."/>
            <person name="Chen C."/>
            <person name="Yan M."/>
            <person name="Daum C."/>
            <person name="Ng V."/>
            <person name="Clum A."/>
            <person name="Steindorff A."/>
            <person name="Ohm R.A."/>
            <person name="Martin F."/>
            <person name="Silar P."/>
            <person name="Natvig D.O."/>
            <person name="Lalanne C."/>
            <person name="Gautier V."/>
            <person name="Ament-Velasquez S.L."/>
            <person name="Kruys A."/>
            <person name="Hutchinson M.I."/>
            <person name="Powell A.J."/>
            <person name="Barry K."/>
            <person name="Miller A.N."/>
            <person name="Grigoriev I.V."/>
            <person name="Debuchy R."/>
            <person name="Gladieux P."/>
            <person name="Hiltunen Thoren M."/>
            <person name="Johannesson H."/>
        </authorList>
    </citation>
    <scope>NUCLEOTIDE SEQUENCE</scope>
    <source>
        <strain evidence="2">SMH4131-1</strain>
    </source>
</reference>
<gene>
    <name evidence="2" type="ORF">B0T19DRAFT_492872</name>
</gene>
<keyword evidence="3" id="KW-1185">Reference proteome</keyword>
<dbReference type="Pfam" id="PF06985">
    <property type="entry name" value="HET"/>
    <property type="match status" value="1"/>
</dbReference>
<evidence type="ECO:0000313" key="3">
    <source>
        <dbReference type="Proteomes" id="UP001286456"/>
    </source>
</evidence>
<dbReference type="InterPro" id="IPR010730">
    <property type="entry name" value="HET"/>
</dbReference>
<dbReference type="AlphaFoldDB" id="A0AAE0M6H4"/>
<dbReference type="PANTHER" id="PTHR33112">
    <property type="entry name" value="DOMAIN PROTEIN, PUTATIVE-RELATED"/>
    <property type="match status" value="1"/>
</dbReference>
<protein>
    <submittedName>
        <fullName evidence="2">Heterokaryon incompatibility protein-domain-containing protein</fullName>
    </submittedName>
</protein>
<sequence length="714" mass="80855">MLSLSPPQSTFLDHYLCRTQSNEYGQSQCRGCDAVCELLRWGDVQIRRNHEFRGTSTPRVIHSNYRELDTCAAGATGCDTCKIIRRAFLLEQISGRDAQRLRDADHQWPIYVALDMRPTGNTLLFTVHSPLEALPVFTATNPTTRGGRLGADFNELSRVIRNCHENHECSSKYRWSSRNPPWLLEILHGDFVRLIKGPEQLVEYVVLSYSWGDPATMPASEWARIKAAGTKSKNRDGIPVPERLRPFSKTELPETMQDAITITKNLGYSYIWIDNVCIPKGTNWDTEAGTMHEVYGNAVFTLAASASTKATDPLLQDRAAWSHRSKACKLREQWLHNTSMPMNDVRLHSPASERAWTLQEERLSPRILYWAAQRWYWSCPEDQITELSALSHPSHLPKGTVAPPWSTPHRFLEVCRSGDDAQLHDEWLDIVEAYTRRDLAQSKDRFLAIAGLAVRFYNAKAEISTTSVAATEEYLAGLWRDNLAKHLAWSCATAVHPERNLQHIAPSWSWASLPLRVATRTKHDAFKPAEEFKFLSALPEQEWTDLSTMTTGKAVEERGRSVKIIEVQGRFRRFISSAEDSTYVSWTDIQHSNANNTKSGFDLRAYAGRSVYARNHEDGRVMAKEGHGGEIVGQLDYLAVPEGESGERRGAWLREGEEGELMCLELGELAMLLLQKVEVEGLEGEAYRRVGVCVGYTSRRGFFYGCETRKLFLA</sequence>
<accession>A0AAE0M6H4</accession>
<dbReference type="PANTHER" id="PTHR33112:SF16">
    <property type="entry name" value="HETEROKARYON INCOMPATIBILITY DOMAIN-CONTAINING PROTEIN"/>
    <property type="match status" value="1"/>
</dbReference>